<gene>
    <name evidence="1" type="ORF">BpHYR1_020856</name>
</gene>
<protein>
    <submittedName>
        <fullName evidence="1">Uncharacterized protein</fullName>
    </submittedName>
</protein>
<evidence type="ECO:0000313" key="1">
    <source>
        <dbReference type="EMBL" id="RNA17597.1"/>
    </source>
</evidence>
<dbReference type="EMBL" id="REGN01004423">
    <property type="protein sequence ID" value="RNA17597.1"/>
    <property type="molecule type" value="Genomic_DNA"/>
</dbReference>
<dbReference type="Proteomes" id="UP000276133">
    <property type="component" value="Unassembled WGS sequence"/>
</dbReference>
<dbReference type="AlphaFoldDB" id="A0A3M7R1Y8"/>
<evidence type="ECO:0000313" key="2">
    <source>
        <dbReference type="Proteomes" id="UP000276133"/>
    </source>
</evidence>
<keyword evidence="2" id="KW-1185">Reference proteome</keyword>
<sequence>MNRAKRSMPARIKRNTAIFLWSCKNCRMNKMEQKFSWVKSVGKESPKPVDDQTRAKAVQVKLELILVVFRVRLFVTKSGFRVNPADESTIVEANWNV</sequence>
<organism evidence="1 2">
    <name type="scientific">Brachionus plicatilis</name>
    <name type="common">Marine rotifer</name>
    <name type="synonym">Brachionus muelleri</name>
    <dbReference type="NCBI Taxonomy" id="10195"/>
    <lineage>
        <taxon>Eukaryota</taxon>
        <taxon>Metazoa</taxon>
        <taxon>Spiralia</taxon>
        <taxon>Gnathifera</taxon>
        <taxon>Rotifera</taxon>
        <taxon>Eurotatoria</taxon>
        <taxon>Monogononta</taxon>
        <taxon>Pseudotrocha</taxon>
        <taxon>Ploima</taxon>
        <taxon>Brachionidae</taxon>
        <taxon>Brachionus</taxon>
    </lineage>
</organism>
<comment type="caution">
    <text evidence="1">The sequence shown here is derived from an EMBL/GenBank/DDBJ whole genome shotgun (WGS) entry which is preliminary data.</text>
</comment>
<accession>A0A3M7R1Y8</accession>
<proteinExistence type="predicted"/>
<name>A0A3M7R1Y8_BRAPC</name>
<reference evidence="1 2" key="1">
    <citation type="journal article" date="2018" name="Sci. Rep.">
        <title>Genomic signatures of local adaptation to the degree of environmental predictability in rotifers.</title>
        <authorList>
            <person name="Franch-Gras L."/>
            <person name="Hahn C."/>
            <person name="Garcia-Roger E.M."/>
            <person name="Carmona M.J."/>
            <person name="Serra M."/>
            <person name="Gomez A."/>
        </authorList>
    </citation>
    <scope>NUCLEOTIDE SEQUENCE [LARGE SCALE GENOMIC DNA]</scope>
    <source>
        <strain evidence="1">HYR1</strain>
    </source>
</reference>